<accession>A0A177HFT7</accession>
<dbReference type="GO" id="GO:0005737">
    <property type="term" value="C:cytoplasm"/>
    <property type="evidence" value="ECO:0007669"/>
    <property type="project" value="TreeGrafter"/>
</dbReference>
<dbReference type="PANTHER" id="PTHR43096:SF54">
    <property type="entry name" value="CHAPERONE PROTEIN DNAJ 1"/>
    <property type="match status" value="1"/>
</dbReference>
<dbReference type="PANTHER" id="PTHR43096">
    <property type="entry name" value="DNAJ HOMOLOG 1, MITOCHONDRIAL-RELATED"/>
    <property type="match status" value="1"/>
</dbReference>
<dbReference type="EMBL" id="LOHS01000177">
    <property type="protein sequence ID" value="OAH09781.1"/>
    <property type="molecule type" value="Genomic_DNA"/>
</dbReference>
<dbReference type="AlphaFoldDB" id="A0A177HFT7"/>
<sequence>MAGHATPDPRQDLYAVLGVEPTASGGQITSAYRKLVRVLHPDANPGQEGTGERFAEVVSAYGTLHDPVLREAYDAEQARAAASTAGRARPQGRPGQPVRIQVRVRTTRRSYDEDSAVGSYEDSAPGSYFPDPWGLLWQWLMRW</sequence>
<dbReference type="PROSITE" id="PS50076">
    <property type="entry name" value="DNAJ_2"/>
    <property type="match status" value="1"/>
</dbReference>
<dbReference type="Gene3D" id="1.10.287.110">
    <property type="entry name" value="DnaJ domain"/>
    <property type="match status" value="1"/>
</dbReference>
<dbReference type="InterPro" id="IPR001623">
    <property type="entry name" value="DnaJ_domain"/>
</dbReference>
<organism evidence="6 7">
    <name type="scientific">Streptomyces jeddahensis</name>
    <dbReference type="NCBI Taxonomy" id="1716141"/>
    <lineage>
        <taxon>Bacteria</taxon>
        <taxon>Bacillati</taxon>
        <taxon>Actinomycetota</taxon>
        <taxon>Actinomycetes</taxon>
        <taxon>Kitasatosporales</taxon>
        <taxon>Streptomycetaceae</taxon>
        <taxon>Streptomyces</taxon>
    </lineage>
</organism>
<evidence type="ECO:0000313" key="6">
    <source>
        <dbReference type="EMBL" id="OAH09781.1"/>
    </source>
</evidence>
<gene>
    <name evidence="6" type="primary">dnaJ_1</name>
    <name evidence="6" type="ORF">STSP_69540</name>
</gene>
<dbReference type="GO" id="GO:0042026">
    <property type="term" value="P:protein refolding"/>
    <property type="evidence" value="ECO:0007669"/>
    <property type="project" value="TreeGrafter"/>
</dbReference>
<name>A0A177HFT7_9ACTN</name>
<dbReference type="InterPro" id="IPR036869">
    <property type="entry name" value="J_dom_sf"/>
</dbReference>
<dbReference type="RefSeq" id="WP_157902971.1">
    <property type="nucleotide sequence ID" value="NZ_LOHS01000177.1"/>
</dbReference>
<keyword evidence="1" id="KW-0235">DNA replication</keyword>
<evidence type="ECO:0000256" key="2">
    <source>
        <dbReference type="ARBA" id="ARBA00023016"/>
    </source>
</evidence>
<dbReference type="GO" id="GO:0051082">
    <property type="term" value="F:unfolded protein binding"/>
    <property type="evidence" value="ECO:0007669"/>
    <property type="project" value="TreeGrafter"/>
</dbReference>
<dbReference type="PRINTS" id="PR00625">
    <property type="entry name" value="JDOMAIN"/>
</dbReference>
<evidence type="ECO:0000256" key="3">
    <source>
        <dbReference type="ARBA" id="ARBA00023186"/>
    </source>
</evidence>
<feature type="compositionally biased region" description="Low complexity" evidence="4">
    <location>
        <begin position="80"/>
        <end position="89"/>
    </location>
</feature>
<keyword evidence="3" id="KW-0143">Chaperone</keyword>
<dbReference type="Proteomes" id="UP000077381">
    <property type="component" value="Unassembled WGS sequence"/>
</dbReference>
<dbReference type="PATRIC" id="fig|1716141.3.peg.7358"/>
<dbReference type="GO" id="GO:0006260">
    <property type="term" value="P:DNA replication"/>
    <property type="evidence" value="ECO:0007669"/>
    <property type="project" value="UniProtKB-KW"/>
</dbReference>
<dbReference type="SMART" id="SM00271">
    <property type="entry name" value="DnaJ"/>
    <property type="match status" value="1"/>
</dbReference>
<dbReference type="SUPFAM" id="SSF46565">
    <property type="entry name" value="Chaperone J-domain"/>
    <property type="match status" value="1"/>
</dbReference>
<evidence type="ECO:0000256" key="1">
    <source>
        <dbReference type="ARBA" id="ARBA00022705"/>
    </source>
</evidence>
<dbReference type="STRING" id="1716141.STSP_69540"/>
<dbReference type="Pfam" id="PF00226">
    <property type="entry name" value="DnaJ"/>
    <property type="match status" value="1"/>
</dbReference>
<proteinExistence type="predicted"/>
<protein>
    <submittedName>
        <fullName evidence="6">Chaperone protein DnaJ</fullName>
    </submittedName>
</protein>
<keyword evidence="2" id="KW-0346">Stress response</keyword>
<evidence type="ECO:0000256" key="4">
    <source>
        <dbReference type="SAM" id="MobiDB-lite"/>
    </source>
</evidence>
<evidence type="ECO:0000313" key="7">
    <source>
        <dbReference type="Proteomes" id="UP000077381"/>
    </source>
</evidence>
<feature type="region of interest" description="Disordered" evidence="4">
    <location>
        <begin position="80"/>
        <end position="123"/>
    </location>
</feature>
<comment type="caution">
    <text evidence="6">The sequence shown here is derived from an EMBL/GenBank/DDBJ whole genome shotgun (WGS) entry which is preliminary data.</text>
</comment>
<feature type="domain" description="J" evidence="5">
    <location>
        <begin position="12"/>
        <end position="77"/>
    </location>
</feature>
<evidence type="ECO:0000259" key="5">
    <source>
        <dbReference type="PROSITE" id="PS50076"/>
    </source>
</evidence>
<reference evidence="6 7" key="1">
    <citation type="submission" date="2015-12" db="EMBL/GenBank/DDBJ databases">
        <title>Genome sequence of Streptomyces sp. G25.</title>
        <authorList>
            <person name="Poehlein A."/>
            <person name="Roettig A."/>
            <person name="Hiessl S."/>
            <person name="Hauschild P."/>
            <person name="Schauer J."/>
            <person name="Madkour M.H."/>
            <person name="Al-Ansari A.M."/>
            <person name="Almakishah N.H."/>
            <person name="Steinbuechel A."/>
            <person name="Daniel R."/>
        </authorList>
    </citation>
    <scope>NUCLEOTIDE SEQUENCE [LARGE SCALE GENOMIC DNA]</scope>
    <source>
        <strain evidence="7">G25(2015)</strain>
    </source>
</reference>
<dbReference type="OrthoDB" id="166297at2"/>
<keyword evidence="7" id="KW-1185">Reference proteome</keyword>
<dbReference type="CDD" id="cd06257">
    <property type="entry name" value="DnaJ"/>
    <property type="match status" value="1"/>
</dbReference>